<keyword evidence="1" id="KW-0175">Coiled coil</keyword>
<gene>
    <name evidence="2" type="ORF">SteCoe_31127</name>
</gene>
<organism evidence="2 3">
    <name type="scientific">Stentor coeruleus</name>
    <dbReference type="NCBI Taxonomy" id="5963"/>
    <lineage>
        <taxon>Eukaryota</taxon>
        <taxon>Sar</taxon>
        <taxon>Alveolata</taxon>
        <taxon>Ciliophora</taxon>
        <taxon>Postciliodesmatophora</taxon>
        <taxon>Heterotrichea</taxon>
        <taxon>Heterotrichida</taxon>
        <taxon>Stentoridae</taxon>
        <taxon>Stentor</taxon>
    </lineage>
</organism>
<dbReference type="Proteomes" id="UP000187209">
    <property type="component" value="Unassembled WGS sequence"/>
</dbReference>
<dbReference type="Pfam" id="PF08315">
    <property type="entry name" value="cwf18"/>
    <property type="match status" value="1"/>
</dbReference>
<dbReference type="AlphaFoldDB" id="A0A1R2B253"/>
<name>A0A1R2B253_9CILI</name>
<dbReference type="EMBL" id="MPUH01001051">
    <property type="protein sequence ID" value="OMJ70827.1"/>
    <property type="molecule type" value="Genomic_DNA"/>
</dbReference>
<dbReference type="PANTHER" id="PTHR31551:SF1">
    <property type="entry name" value="COILED-COIL DOMAIN-CONTAINING PROTEIN 12"/>
    <property type="match status" value="1"/>
</dbReference>
<proteinExistence type="predicted"/>
<dbReference type="GO" id="GO:0005684">
    <property type="term" value="C:U2-type spliceosomal complex"/>
    <property type="evidence" value="ECO:0007669"/>
    <property type="project" value="TreeGrafter"/>
</dbReference>
<dbReference type="OrthoDB" id="10261348at2759"/>
<sequence>MEKLLATLQPYSDEIHNQKSLKFRNYVPRDKDLSTFVVEAPTKVLQVEILVDREARNALKDFEKQQNEPLTIAPKKANWDLKRNLERKSEKLNEKTEKAIKKLIKLQNAN</sequence>
<dbReference type="GO" id="GO:0071014">
    <property type="term" value="C:post-mRNA release spliceosomal complex"/>
    <property type="evidence" value="ECO:0007669"/>
    <property type="project" value="TreeGrafter"/>
</dbReference>
<feature type="coiled-coil region" evidence="1">
    <location>
        <begin position="78"/>
        <end position="109"/>
    </location>
</feature>
<evidence type="ECO:0000313" key="2">
    <source>
        <dbReference type="EMBL" id="OMJ70827.1"/>
    </source>
</evidence>
<evidence type="ECO:0000256" key="1">
    <source>
        <dbReference type="SAM" id="Coils"/>
    </source>
</evidence>
<dbReference type="PANTHER" id="PTHR31551">
    <property type="entry name" value="PRE-MRNA-SPLICING FACTOR CWF18"/>
    <property type="match status" value="1"/>
</dbReference>
<keyword evidence="3" id="KW-1185">Reference proteome</keyword>
<reference evidence="2 3" key="1">
    <citation type="submission" date="2016-11" db="EMBL/GenBank/DDBJ databases">
        <title>The macronuclear genome of Stentor coeruleus: a giant cell with tiny introns.</title>
        <authorList>
            <person name="Slabodnick M."/>
            <person name="Ruby J.G."/>
            <person name="Reiff S.B."/>
            <person name="Swart E.C."/>
            <person name="Gosai S."/>
            <person name="Prabakaran S."/>
            <person name="Witkowska E."/>
            <person name="Larue G.E."/>
            <person name="Fisher S."/>
            <person name="Freeman R.M."/>
            <person name="Gunawardena J."/>
            <person name="Chu W."/>
            <person name="Stover N.A."/>
            <person name="Gregory B.D."/>
            <person name="Nowacki M."/>
            <person name="Derisi J."/>
            <person name="Roy S.W."/>
            <person name="Marshall W.F."/>
            <person name="Sood P."/>
        </authorList>
    </citation>
    <scope>NUCLEOTIDE SEQUENCE [LARGE SCALE GENOMIC DNA]</scope>
    <source>
        <strain evidence="2">WM001</strain>
    </source>
</reference>
<comment type="caution">
    <text evidence="2">The sequence shown here is derived from an EMBL/GenBank/DDBJ whole genome shotgun (WGS) entry which is preliminary data.</text>
</comment>
<accession>A0A1R2B253</accession>
<evidence type="ECO:0008006" key="4">
    <source>
        <dbReference type="Google" id="ProtNLM"/>
    </source>
</evidence>
<evidence type="ECO:0000313" key="3">
    <source>
        <dbReference type="Proteomes" id="UP000187209"/>
    </source>
</evidence>
<protein>
    <recommendedName>
        <fullName evidence="4">Cwf18 pre-mRNA splicing factor</fullName>
    </recommendedName>
</protein>
<dbReference type="InterPro" id="IPR013169">
    <property type="entry name" value="mRNA_splic_Cwf18-like"/>
</dbReference>